<evidence type="ECO:0000256" key="10">
    <source>
        <dbReference type="ARBA" id="ARBA00023136"/>
    </source>
</evidence>
<evidence type="ECO:0000256" key="2">
    <source>
        <dbReference type="ARBA" id="ARBA00007668"/>
    </source>
</evidence>
<keyword evidence="10 11" id="KW-0472">Membrane</keyword>
<evidence type="ECO:0000256" key="8">
    <source>
        <dbReference type="ARBA" id="ARBA00022989"/>
    </source>
</evidence>
<dbReference type="Pfam" id="PF02939">
    <property type="entry name" value="UcrQ"/>
    <property type="match status" value="1"/>
</dbReference>
<dbReference type="AlphaFoldDB" id="A0A365NKW7"/>
<keyword evidence="8 11" id="KW-1133">Transmembrane helix</keyword>
<keyword evidence="7 11" id="KW-0249">Electron transport</keyword>
<keyword evidence="5 11" id="KW-0812">Transmembrane</keyword>
<dbReference type="GO" id="GO:0045275">
    <property type="term" value="C:respiratory chain complex III"/>
    <property type="evidence" value="ECO:0007669"/>
    <property type="project" value="UniProtKB-UniRule"/>
</dbReference>
<evidence type="ECO:0000256" key="11">
    <source>
        <dbReference type="RuleBase" id="RU368118"/>
    </source>
</evidence>
<keyword evidence="3 11" id="KW-0813">Transport</keyword>
<comment type="subunit">
    <text evidence="11">Component of the ubiquinol-cytochrome c oxidoreductase (cytochrome b-c1 complex, complex III, CIII), a multisubunit enzyme composed of 3 respiratory subunits cytochrome b, cytochrome c1 and Rieske protein, 2 core protein subunits, and additional low-molecular weight protein subunits. The complex exists as an obligatory dimer and forms supercomplexes (SCs) in the inner mitochondrial membrane with cytochrome c oxidase (complex IV, CIV).</text>
</comment>
<dbReference type="GO" id="GO:0006122">
    <property type="term" value="P:mitochondrial electron transport, ubiquinol to cytochrome c"/>
    <property type="evidence" value="ECO:0007669"/>
    <property type="project" value="UniProtKB-UniRule"/>
</dbReference>
<keyword evidence="6 11" id="KW-0999">Mitochondrion inner membrane</keyword>
<feature type="transmembrane region" description="Helical" evidence="11">
    <location>
        <begin position="93"/>
        <end position="111"/>
    </location>
</feature>
<dbReference type="InterPro" id="IPR004205">
    <property type="entry name" value="Cyt_bc1_su8"/>
</dbReference>
<evidence type="ECO:0000256" key="3">
    <source>
        <dbReference type="ARBA" id="ARBA00022448"/>
    </source>
</evidence>
<dbReference type="PANTHER" id="PTHR12119">
    <property type="entry name" value="UBIQUINOL-CYTOCHROME C REDUCTASE COMPLEX UBIQUINONE-BINDING PROTEIN QP-C"/>
    <property type="match status" value="1"/>
</dbReference>
<evidence type="ECO:0000313" key="13">
    <source>
        <dbReference type="Proteomes" id="UP000251714"/>
    </source>
</evidence>
<dbReference type="FunFam" id="1.20.5.210:FF:000001">
    <property type="entry name" value="Cytochrome b-c1 complex subunit 8"/>
    <property type="match status" value="1"/>
</dbReference>
<evidence type="ECO:0000256" key="1">
    <source>
        <dbReference type="ARBA" id="ARBA00004434"/>
    </source>
</evidence>
<dbReference type="GO" id="GO:0005743">
    <property type="term" value="C:mitochondrial inner membrane"/>
    <property type="evidence" value="ECO:0007669"/>
    <property type="project" value="UniProtKB-SubCell"/>
</dbReference>
<evidence type="ECO:0000256" key="5">
    <source>
        <dbReference type="ARBA" id="ARBA00022692"/>
    </source>
</evidence>
<dbReference type="EMBL" id="PKMI01000002">
    <property type="protein sequence ID" value="RBA21464.1"/>
    <property type="molecule type" value="Genomic_DNA"/>
</dbReference>
<reference evidence="12 13" key="1">
    <citation type="submission" date="2017-12" db="EMBL/GenBank/DDBJ databases">
        <title>Genome sequence of the mycotoxigenic crop pathogen Fusarium proliferatum, strain ITEM 2341 from Date Palm.</title>
        <authorList>
            <person name="Almiman B.F."/>
            <person name="Shittu T.A."/>
            <person name="Muthumeenakshi S."/>
            <person name="Baroncelli R."/>
            <person name="Sreenivasaprasada S."/>
        </authorList>
    </citation>
    <scope>NUCLEOTIDE SEQUENCE [LARGE SCALE GENOMIC DNA]</scope>
    <source>
        <strain evidence="12 13">ITEM 2341</strain>
    </source>
</reference>
<dbReference type="InterPro" id="IPR036642">
    <property type="entry name" value="Cyt_bc1_su8_sf"/>
</dbReference>
<proteinExistence type="inferred from homology"/>
<comment type="subcellular location">
    <subcellularLocation>
        <location evidence="1 11">Mitochondrion inner membrane</location>
        <topology evidence="1 11">Single-pass membrane protein</topology>
    </subcellularLocation>
</comment>
<dbReference type="SUPFAM" id="SSF81508">
    <property type="entry name" value="Ubiquinone-binding protein QP-C of cytochrome bc1 complex (Ubiquinol-cytochrome c reductase)"/>
    <property type="match status" value="1"/>
</dbReference>
<dbReference type="PANTHER" id="PTHR12119:SF2">
    <property type="entry name" value="CYTOCHROME B-C1 COMPLEX SUBUNIT 8"/>
    <property type="match status" value="1"/>
</dbReference>
<organism evidence="12 13">
    <name type="scientific">Gibberella intermedia</name>
    <name type="common">Bulb rot disease fungus</name>
    <name type="synonym">Fusarium proliferatum</name>
    <dbReference type="NCBI Taxonomy" id="948311"/>
    <lineage>
        <taxon>Eukaryota</taxon>
        <taxon>Fungi</taxon>
        <taxon>Dikarya</taxon>
        <taxon>Ascomycota</taxon>
        <taxon>Pezizomycotina</taxon>
        <taxon>Sordariomycetes</taxon>
        <taxon>Hypocreomycetidae</taxon>
        <taxon>Hypocreales</taxon>
        <taxon>Nectriaceae</taxon>
        <taxon>Fusarium</taxon>
        <taxon>Fusarium fujikuroi species complex</taxon>
    </lineage>
</organism>
<comment type="similarity">
    <text evidence="2 11">Belongs to the UQCRQ/QCR8 family.</text>
</comment>
<evidence type="ECO:0000256" key="6">
    <source>
        <dbReference type="ARBA" id="ARBA00022792"/>
    </source>
</evidence>
<evidence type="ECO:0000256" key="4">
    <source>
        <dbReference type="ARBA" id="ARBA00022660"/>
    </source>
</evidence>
<dbReference type="Gene3D" id="1.20.5.210">
    <property type="entry name" value="Cytochrome b-c1 complex subunit 8"/>
    <property type="match status" value="1"/>
</dbReference>
<comment type="function">
    <text evidence="11">Component of the ubiquinol-cytochrome c oxidoreductase, a multisubunit transmembrane complex that is part of the mitochondrial electron transport chain which drives oxidative phosphorylation. The complex plays an important role in the uptake of multiple carbon sources present in different host niches.</text>
</comment>
<comment type="caution">
    <text evidence="12">The sequence shown here is derived from an EMBL/GenBank/DDBJ whole genome shotgun (WGS) entry which is preliminary data.</text>
</comment>
<accession>A0A365NKW7</accession>
<keyword evidence="9 11" id="KW-0496">Mitochondrion</keyword>
<gene>
    <name evidence="12" type="ORF">FPRO05_07778</name>
</gene>
<keyword evidence="4 11" id="KW-0679">Respiratory chain</keyword>
<sequence length="131" mass="14794">MRPTQMLRSGAADPKNGHYIGNWGHFAGLEIHRWNILGDSSTSSTKLETNSISGGEKQRGIITYGLSANRQNPWAGAFNDAIFNTFRRTKGQIFYWLPPMIAGYYIMNWAVERSEYLNSKAGRAEFGDEEE</sequence>
<evidence type="ECO:0000313" key="12">
    <source>
        <dbReference type="EMBL" id="RBA21464.1"/>
    </source>
</evidence>
<protein>
    <recommendedName>
        <fullName evidence="11">Cytochrome b-c1 complex subunit 8</fullName>
    </recommendedName>
    <alternativeName>
        <fullName evidence="11">Complex III subunit 8</fullName>
    </alternativeName>
</protein>
<dbReference type="Proteomes" id="UP000251714">
    <property type="component" value="Unassembled WGS sequence"/>
</dbReference>
<name>A0A365NKW7_GIBIN</name>
<evidence type="ECO:0000256" key="7">
    <source>
        <dbReference type="ARBA" id="ARBA00022982"/>
    </source>
</evidence>
<evidence type="ECO:0000256" key="9">
    <source>
        <dbReference type="ARBA" id="ARBA00023128"/>
    </source>
</evidence>